<dbReference type="InterPro" id="IPR050181">
    <property type="entry name" value="Cold_shock_domain"/>
</dbReference>
<dbReference type="Pfam" id="PF00313">
    <property type="entry name" value="CSD"/>
    <property type="match status" value="1"/>
</dbReference>
<name>A0A0L0HMB9_SPIPD</name>
<sequence>MNTAHPVRSSGKVKFFNSQKGYGFIIPDAGDVEVFVHHTAILNNGGFRSLAEGETVEYDVVKGPKGWQASNVSGPNGKPVRGDHRVLRPSFRPHYLYKPHPTGLLLPTSPVSPPLTPAQFISSMSPTPTYAPNGAPLPNMTAAYYTPHGWVTPYQAYGYPTSSPMSPTMSQGIPYFGTYPSPGASGGDEMEPAVAKTESGDSDQVPQGDNEDSVETEAVETVDPTVAVSPVAGGMVMGMIGMNVGAYPKYTSVPVAGGAGYAYIGYSAAPAYPPQVVLQPAPSHQHQ</sequence>
<dbReference type="PROSITE" id="PS51857">
    <property type="entry name" value="CSD_2"/>
    <property type="match status" value="1"/>
</dbReference>
<dbReference type="PRINTS" id="PR00050">
    <property type="entry name" value="COLDSHOCK"/>
</dbReference>
<protein>
    <recommendedName>
        <fullName evidence="2">CSD domain-containing protein</fullName>
    </recommendedName>
</protein>
<feature type="compositionally biased region" description="Acidic residues" evidence="1">
    <location>
        <begin position="209"/>
        <end position="220"/>
    </location>
</feature>
<feature type="region of interest" description="Disordered" evidence="1">
    <location>
        <begin position="181"/>
        <end position="220"/>
    </location>
</feature>
<dbReference type="EMBL" id="KQ257453">
    <property type="protein sequence ID" value="KND01969.1"/>
    <property type="molecule type" value="Genomic_DNA"/>
</dbReference>
<dbReference type="CDD" id="cd04458">
    <property type="entry name" value="CSP_CDS"/>
    <property type="match status" value="1"/>
</dbReference>
<dbReference type="SUPFAM" id="SSF50249">
    <property type="entry name" value="Nucleic acid-binding proteins"/>
    <property type="match status" value="1"/>
</dbReference>
<dbReference type="GeneID" id="27686057"/>
<dbReference type="InterPro" id="IPR011129">
    <property type="entry name" value="CSD"/>
</dbReference>
<dbReference type="GO" id="GO:0003676">
    <property type="term" value="F:nucleic acid binding"/>
    <property type="evidence" value="ECO:0007669"/>
    <property type="project" value="InterPro"/>
</dbReference>
<dbReference type="VEuPathDB" id="FungiDB:SPPG_02476"/>
<dbReference type="eggNOG" id="KOG3070">
    <property type="taxonomic scope" value="Eukaryota"/>
</dbReference>
<evidence type="ECO:0000256" key="1">
    <source>
        <dbReference type="SAM" id="MobiDB-lite"/>
    </source>
</evidence>
<organism evidence="3 4">
    <name type="scientific">Spizellomyces punctatus (strain DAOM BR117)</name>
    <dbReference type="NCBI Taxonomy" id="645134"/>
    <lineage>
        <taxon>Eukaryota</taxon>
        <taxon>Fungi</taxon>
        <taxon>Fungi incertae sedis</taxon>
        <taxon>Chytridiomycota</taxon>
        <taxon>Chytridiomycota incertae sedis</taxon>
        <taxon>Chytridiomycetes</taxon>
        <taxon>Spizellomycetales</taxon>
        <taxon>Spizellomycetaceae</taxon>
        <taxon>Spizellomyces</taxon>
    </lineage>
</organism>
<dbReference type="InterPro" id="IPR012340">
    <property type="entry name" value="NA-bd_OB-fold"/>
</dbReference>
<dbReference type="InterPro" id="IPR019844">
    <property type="entry name" value="CSD_CS"/>
</dbReference>
<dbReference type="STRING" id="645134.A0A0L0HMB9"/>
<evidence type="ECO:0000259" key="2">
    <source>
        <dbReference type="PROSITE" id="PS51857"/>
    </source>
</evidence>
<dbReference type="RefSeq" id="XP_016610008.1">
    <property type="nucleotide sequence ID" value="XM_016750763.1"/>
</dbReference>
<dbReference type="SMART" id="SM00357">
    <property type="entry name" value="CSP"/>
    <property type="match status" value="1"/>
</dbReference>
<dbReference type="Proteomes" id="UP000053201">
    <property type="component" value="Unassembled WGS sequence"/>
</dbReference>
<accession>A0A0L0HMB9</accession>
<proteinExistence type="predicted"/>
<dbReference type="AlphaFoldDB" id="A0A0L0HMB9"/>
<reference evidence="3 4" key="1">
    <citation type="submission" date="2009-08" db="EMBL/GenBank/DDBJ databases">
        <title>The Genome Sequence of Spizellomyces punctatus strain DAOM BR117.</title>
        <authorList>
            <consortium name="The Broad Institute Genome Sequencing Platform"/>
            <person name="Russ C."/>
            <person name="Cuomo C."/>
            <person name="Shea T."/>
            <person name="Young S.K."/>
            <person name="Zeng Q."/>
            <person name="Koehrsen M."/>
            <person name="Haas B."/>
            <person name="Borodovsky M."/>
            <person name="Guigo R."/>
            <person name="Alvarado L."/>
            <person name="Berlin A."/>
            <person name="Bochicchio J."/>
            <person name="Borenstein D."/>
            <person name="Chapman S."/>
            <person name="Chen Z."/>
            <person name="Engels R."/>
            <person name="Freedman E."/>
            <person name="Gellesch M."/>
            <person name="Goldberg J."/>
            <person name="Griggs A."/>
            <person name="Gujja S."/>
            <person name="Heiman D."/>
            <person name="Hepburn T."/>
            <person name="Howarth C."/>
            <person name="Jen D."/>
            <person name="Larson L."/>
            <person name="Lewis B."/>
            <person name="Mehta T."/>
            <person name="Park D."/>
            <person name="Pearson M."/>
            <person name="Roberts A."/>
            <person name="Saif S."/>
            <person name="Shenoy N."/>
            <person name="Sisk P."/>
            <person name="Stolte C."/>
            <person name="Sykes S."/>
            <person name="Thomson T."/>
            <person name="Walk T."/>
            <person name="White J."/>
            <person name="Yandava C."/>
            <person name="Burger G."/>
            <person name="Gray M.W."/>
            <person name="Holland P.W.H."/>
            <person name="King N."/>
            <person name="Lang F.B.F."/>
            <person name="Roger A.J."/>
            <person name="Ruiz-Trillo I."/>
            <person name="Lander E."/>
            <person name="Nusbaum C."/>
        </authorList>
    </citation>
    <scope>NUCLEOTIDE SEQUENCE [LARGE SCALE GENOMIC DNA]</scope>
    <source>
        <strain evidence="3 4">DAOM BR117</strain>
    </source>
</reference>
<evidence type="ECO:0000313" key="4">
    <source>
        <dbReference type="Proteomes" id="UP000053201"/>
    </source>
</evidence>
<dbReference type="PROSITE" id="PS00352">
    <property type="entry name" value="CSD_1"/>
    <property type="match status" value="1"/>
</dbReference>
<dbReference type="InParanoid" id="A0A0L0HMB9"/>
<dbReference type="Gene3D" id="2.40.50.140">
    <property type="entry name" value="Nucleic acid-binding proteins"/>
    <property type="match status" value="1"/>
</dbReference>
<evidence type="ECO:0000313" key="3">
    <source>
        <dbReference type="EMBL" id="KND01969.1"/>
    </source>
</evidence>
<keyword evidence="4" id="KW-1185">Reference proteome</keyword>
<dbReference type="InterPro" id="IPR002059">
    <property type="entry name" value="CSP_DNA-bd"/>
</dbReference>
<dbReference type="PANTHER" id="PTHR11544">
    <property type="entry name" value="COLD SHOCK DOMAIN CONTAINING PROTEINS"/>
    <property type="match status" value="1"/>
</dbReference>
<gene>
    <name evidence="3" type="ORF">SPPG_02476</name>
</gene>
<feature type="domain" description="CSD" evidence="2">
    <location>
        <begin position="8"/>
        <end position="74"/>
    </location>
</feature>
<dbReference type="OrthoDB" id="422005at2759"/>